<dbReference type="AlphaFoldDB" id="A0AAD3SJI6"/>
<dbReference type="InterPro" id="IPR010402">
    <property type="entry name" value="CCT_domain"/>
</dbReference>
<dbReference type="GO" id="GO:0006355">
    <property type="term" value="P:regulation of DNA-templated transcription"/>
    <property type="evidence" value="ECO:0007669"/>
    <property type="project" value="TreeGrafter"/>
</dbReference>
<evidence type="ECO:0000256" key="2">
    <source>
        <dbReference type="ARBA" id="ARBA00023242"/>
    </source>
</evidence>
<feature type="compositionally biased region" description="Polar residues" evidence="4">
    <location>
        <begin position="1"/>
        <end position="11"/>
    </location>
</feature>
<evidence type="ECO:0000256" key="1">
    <source>
        <dbReference type="ARBA" id="ARBA00004123"/>
    </source>
</evidence>
<evidence type="ECO:0000256" key="3">
    <source>
        <dbReference type="PROSITE-ProRule" id="PRU00357"/>
    </source>
</evidence>
<dbReference type="PANTHER" id="PTHR31874:SF41">
    <property type="entry name" value="CCT MOTIF FAMILY PROTEIN"/>
    <property type="match status" value="1"/>
</dbReference>
<comment type="subcellular location">
    <subcellularLocation>
        <location evidence="1 3">Nucleus</location>
    </subcellularLocation>
</comment>
<dbReference type="EMBL" id="BSYO01000011">
    <property type="protein sequence ID" value="GMH12338.1"/>
    <property type="molecule type" value="Genomic_DNA"/>
</dbReference>
<keyword evidence="7" id="KW-1185">Reference proteome</keyword>
<protein>
    <recommendedName>
        <fullName evidence="5">CCT domain-containing protein</fullName>
    </recommendedName>
</protein>
<proteinExistence type="predicted"/>
<dbReference type="PANTHER" id="PTHR31874">
    <property type="entry name" value="CCT MOTIF FAMILY PROTEIN, EXPRESSED"/>
    <property type="match status" value="1"/>
</dbReference>
<evidence type="ECO:0000313" key="7">
    <source>
        <dbReference type="Proteomes" id="UP001279734"/>
    </source>
</evidence>
<dbReference type="GO" id="GO:0005634">
    <property type="term" value="C:nucleus"/>
    <property type="evidence" value="ECO:0007669"/>
    <property type="project" value="UniProtKB-SubCell"/>
</dbReference>
<dbReference type="Pfam" id="PF06203">
    <property type="entry name" value="CCT"/>
    <property type="match status" value="1"/>
</dbReference>
<accession>A0AAD3SJI6</accession>
<evidence type="ECO:0000256" key="4">
    <source>
        <dbReference type="SAM" id="MobiDB-lite"/>
    </source>
</evidence>
<evidence type="ECO:0000313" key="6">
    <source>
        <dbReference type="EMBL" id="GMH12338.1"/>
    </source>
</evidence>
<dbReference type="PROSITE" id="PS51017">
    <property type="entry name" value="CCT"/>
    <property type="match status" value="1"/>
</dbReference>
<feature type="region of interest" description="Disordered" evidence="4">
    <location>
        <begin position="1"/>
        <end position="23"/>
    </location>
</feature>
<keyword evidence="2 3" id="KW-0539">Nucleus</keyword>
<reference evidence="6" key="1">
    <citation type="submission" date="2023-05" db="EMBL/GenBank/DDBJ databases">
        <title>Nepenthes gracilis genome sequencing.</title>
        <authorList>
            <person name="Fukushima K."/>
        </authorList>
    </citation>
    <scope>NUCLEOTIDE SEQUENCE</scope>
    <source>
        <strain evidence="6">SING2019-196</strain>
    </source>
</reference>
<feature type="domain" description="CCT" evidence="5">
    <location>
        <begin position="179"/>
        <end position="221"/>
    </location>
</feature>
<comment type="caution">
    <text evidence="6">The sequence shown here is derived from an EMBL/GenBank/DDBJ whole genome shotgun (WGS) entry which is preliminary data.</text>
</comment>
<name>A0AAD3SJI6_NEPGR</name>
<dbReference type="Proteomes" id="UP001279734">
    <property type="component" value="Unassembled WGS sequence"/>
</dbReference>
<gene>
    <name evidence="6" type="ORF">Nepgr_014179</name>
</gene>
<dbReference type="InterPro" id="IPR052453">
    <property type="entry name" value="CONSTANS-like_ZF"/>
</dbReference>
<evidence type="ECO:0000259" key="5">
    <source>
        <dbReference type="PROSITE" id="PS51017"/>
    </source>
</evidence>
<organism evidence="6 7">
    <name type="scientific">Nepenthes gracilis</name>
    <name type="common">Slender pitcher plant</name>
    <dbReference type="NCBI Taxonomy" id="150966"/>
    <lineage>
        <taxon>Eukaryota</taxon>
        <taxon>Viridiplantae</taxon>
        <taxon>Streptophyta</taxon>
        <taxon>Embryophyta</taxon>
        <taxon>Tracheophyta</taxon>
        <taxon>Spermatophyta</taxon>
        <taxon>Magnoliopsida</taxon>
        <taxon>eudicotyledons</taxon>
        <taxon>Gunneridae</taxon>
        <taxon>Pentapetalae</taxon>
        <taxon>Caryophyllales</taxon>
        <taxon>Nepenthaceae</taxon>
        <taxon>Nepenthes</taxon>
    </lineage>
</organism>
<sequence length="228" mass="26327">MVKSYSHFSRNPTKEEQQVLNNPDAENCTTRKLHCNDEVRLLGEFEGVFGIEEDEESISETGDDNIKGGRRLNSLDFTKCDGLPVPQVRDLENDGIQVTFQWNEEESDGDPMRKGTLGSRKDIEENKACLNLNLNYQEVIEAWSNSRSLYANNDFSFSMSNNYCMGEVPAVEEGRTTRREASVLRYKEKRQSRLFSKKIRYEVRKLNADKRPRIKGRFVKRGPGIRCE</sequence>